<sequence>MVKKYAKNVNVESYKICDDFAKNEDGVFYYAKTKLNRQIYPRTYFRDEFYLQLQNHDILAINEEGNTYYANSKDHIEILPKKLGKEYYLKDNNGNEIYPKDNKMNEYVIVFENNPMYALNSKLEIVYPIDSDSNSFYHKTDKKEIYGKDKNEIEQYIFNKTLNKQIYAKDNGNEYAAKNKNLLYYAWKTNNKNERIEYCPKRADGTEIFLNDYPKNINTDQYEYPSKYTVIDKTEIYFGDPAIKQLFVVDKTNDTPIYAKNKDGNEYLPQKLNEYHYISYKHKEYYPKLKSTKQFYLKKGQKEIYAKNNKNEYYGQDENKNDFLACDNEISYYAEIYNKISSTEYSKKEIYPKYSNNCEFYRVRNKKEICALINKSKFYYAKNEQLDEFYPKNLEN</sequence>
<evidence type="ECO:0000313" key="1">
    <source>
        <dbReference type="EMBL" id="GFS94599.1"/>
    </source>
</evidence>
<dbReference type="AlphaFoldDB" id="A0A8X6TCZ1"/>
<dbReference type="EMBL" id="BMAW01100389">
    <property type="protein sequence ID" value="GFS94599.1"/>
    <property type="molecule type" value="Genomic_DNA"/>
</dbReference>
<dbReference type="OrthoDB" id="6437647at2759"/>
<evidence type="ECO:0000313" key="2">
    <source>
        <dbReference type="Proteomes" id="UP000887013"/>
    </source>
</evidence>
<reference evidence="1" key="1">
    <citation type="submission" date="2020-08" db="EMBL/GenBank/DDBJ databases">
        <title>Multicomponent nature underlies the extraordinary mechanical properties of spider dragline silk.</title>
        <authorList>
            <person name="Kono N."/>
            <person name="Nakamura H."/>
            <person name="Mori M."/>
            <person name="Yoshida Y."/>
            <person name="Ohtoshi R."/>
            <person name="Malay A.D."/>
            <person name="Moran D.A.P."/>
            <person name="Tomita M."/>
            <person name="Numata K."/>
            <person name="Arakawa K."/>
        </authorList>
    </citation>
    <scope>NUCLEOTIDE SEQUENCE</scope>
</reference>
<name>A0A8X6TCZ1_NEPPI</name>
<gene>
    <name evidence="1" type="ORF">NPIL_172951</name>
</gene>
<proteinExistence type="predicted"/>
<accession>A0A8X6TCZ1</accession>
<dbReference type="Proteomes" id="UP000887013">
    <property type="component" value="Unassembled WGS sequence"/>
</dbReference>
<keyword evidence="2" id="KW-1185">Reference proteome</keyword>
<organism evidence="1 2">
    <name type="scientific">Nephila pilipes</name>
    <name type="common">Giant wood spider</name>
    <name type="synonym">Nephila maculata</name>
    <dbReference type="NCBI Taxonomy" id="299642"/>
    <lineage>
        <taxon>Eukaryota</taxon>
        <taxon>Metazoa</taxon>
        <taxon>Ecdysozoa</taxon>
        <taxon>Arthropoda</taxon>
        <taxon>Chelicerata</taxon>
        <taxon>Arachnida</taxon>
        <taxon>Araneae</taxon>
        <taxon>Araneomorphae</taxon>
        <taxon>Entelegynae</taxon>
        <taxon>Araneoidea</taxon>
        <taxon>Nephilidae</taxon>
        <taxon>Nephila</taxon>
    </lineage>
</organism>
<comment type="caution">
    <text evidence="1">The sequence shown here is derived from an EMBL/GenBank/DDBJ whole genome shotgun (WGS) entry which is preliminary data.</text>
</comment>
<protein>
    <submittedName>
        <fullName evidence="1">Uncharacterized protein</fullName>
    </submittedName>
</protein>